<feature type="compositionally biased region" description="Polar residues" evidence="1">
    <location>
        <begin position="669"/>
        <end position="678"/>
    </location>
</feature>
<keyword evidence="3" id="KW-0732">Signal</keyword>
<feature type="region of interest" description="Disordered" evidence="1">
    <location>
        <begin position="651"/>
        <end position="678"/>
    </location>
</feature>
<protein>
    <submittedName>
        <fullName evidence="4">DUF6049 family protein</fullName>
    </submittedName>
</protein>
<feature type="region of interest" description="Disordered" evidence="1">
    <location>
        <begin position="37"/>
        <end position="61"/>
    </location>
</feature>
<dbReference type="InterPro" id="IPR046112">
    <property type="entry name" value="DUF6049"/>
</dbReference>
<feature type="transmembrane region" description="Helical" evidence="2">
    <location>
        <begin position="623"/>
        <end position="644"/>
    </location>
</feature>
<sequence length="678" mass="66599">MTGTGAMTVPRPFARLLALASALALGAGVALGAAAPATATPTPDASDTPAPSASSAPTAEPAVPVGTLTAELVMYPASVAEPGGSIRALARITNGTSEALDDAVLELALTTAPLTSTTAVDRFLSAPSGLATVGTTPVGAAVPTAPDPDADPDAEPATVHRLAAGGSTLAAVAAAGEDLGLPDDAWGVYGLSVTLVAGGVRTTISTGVITWAGDGIPELEAAMLVTAAGPGAAMSTVTDAPGLQDVAIATDGTQLIGLDAGGVALSGRTVLRMPAYVPDVLSLAHAGDDSLLAFAVERARGTSTSATHDSAWISPVVGLDAATVALLSSGGASAALLMDGSATAGEAAIEREAETGLAVLSPEPTLSAVVAAEAALETPATAVATAALIAADASGPVLIAPDPGWLALGADPAALTAIAEAPFVTTVDVTSLLADAAAPALTVPADDQLTDADVSTSAVVGQVHRLERGNALAVTVEDPESVLGPLGTTLLEPLATSLRDEPERREAALAGATARAEDLLDSLSVPAGSDINLIAAKGSVPVNVRNELTVPAEVTVDVTSFSPNLQVRDAPTVTVPASSSMTVLVEVEAVSTADVNAAIVLRNADGTALGPSTALSVRVRADWGNAVTAVFTAGLVLLLIMGVIRTIRRGRKDTRTGPQPEAGDASAPAGTSTSGDDA</sequence>
<evidence type="ECO:0000256" key="2">
    <source>
        <dbReference type="SAM" id="Phobius"/>
    </source>
</evidence>
<evidence type="ECO:0000256" key="3">
    <source>
        <dbReference type="SAM" id="SignalP"/>
    </source>
</evidence>
<feature type="chain" id="PRO_5043521495" evidence="3">
    <location>
        <begin position="40"/>
        <end position="678"/>
    </location>
</feature>
<proteinExistence type="predicted"/>
<dbReference type="AlphaFoldDB" id="A0AAW7M8E0"/>
<keyword evidence="2" id="KW-0812">Transmembrane</keyword>
<dbReference type="RefSeq" id="WP_301119065.1">
    <property type="nucleotide sequence ID" value="NZ_JAUHPX010000003.1"/>
</dbReference>
<organism evidence="4 5">
    <name type="scientific">Demequina lignilytica</name>
    <dbReference type="NCBI Taxonomy" id="3051663"/>
    <lineage>
        <taxon>Bacteria</taxon>
        <taxon>Bacillati</taxon>
        <taxon>Actinomycetota</taxon>
        <taxon>Actinomycetes</taxon>
        <taxon>Micrococcales</taxon>
        <taxon>Demequinaceae</taxon>
        <taxon>Demequina</taxon>
    </lineage>
</organism>
<keyword evidence="5" id="KW-1185">Reference proteome</keyword>
<keyword evidence="2" id="KW-1133">Transmembrane helix</keyword>
<accession>A0AAW7M8E0</accession>
<name>A0AAW7M8E0_9MICO</name>
<dbReference type="Proteomes" id="UP001172737">
    <property type="component" value="Unassembled WGS sequence"/>
</dbReference>
<comment type="caution">
    <text evidence="4">The sequence shown here is derived from an EMBL/GenBank/DDBJ whole genome shotgun (WGS) entry which is preliminary data.</text>
</comment>
<keyword evidence="2" id="KW-0472">Membrane</keyword>
<evidence type="ECO:0000313" key="5">
    <source>
        <dbReference type="Proteomes" id="UP001172737"/>
    </source>
</evidence>
<reference evidence="4" key="1">
    <citation type="submission" date="2023-06" db="EMBL/GenBank/DDBJ databases">
        <title>Sysu t00039.</title>
        <authorList>
            <person name="Gao L."/>
            <person name="Fang B.-Z."/>
            <person name="Li W.-J."/>
        </authorList>
    </citation>
    <scope>NUCLEOTIDE SEQUENCE</scope>
    <source>
        <strain evidence="4">SYSU T00039</strain>
    </source>
</reference>
<dbReference type="EMBL" id="JAUHPX010000003">
    <property type="protein sequence ID" value="MDN4487730.1"/>
    <property type="molecule type" value="Genomic_DNA"/>
</dbReference>
<evidence type="ECO:0000313" key="4">
    <source>
        <dbReference type="EMBL" id="MDN4487730.1"/>
    </source>
</evidence>
<feature type="signal peptide" evidence="3">
    <location>
        <begin position="1"/>
        <end position="39"/>
    </location>
</feature>
<evidence type="ECO:0000256" key="1">
    <source>
        <dbReference type="SAM" id="MobiDB-lite"/>
    </source>
</evidence>
<dbReference type="Pfam" id="PF19516">
    <property type="entry name" value="DUF6049"/>
    <property type="match status" value="2"/>
</dbReference>
<gene>
    <name evidence="4" type="ORF">QQX10_06065</name>
</gene>